<comment type="caution">
    <text evidence="1">The sequence shown here is derived from an EMBL/GenBank/DDBJ whole genome shotgun (WGS) entry which is preliminary data.</text>
</comment>
<dbReference type="EMBL" id="RCZE01000008">
    <property type="protein sequence ID" value="TPG76303.1"/>
    <property type="molecule type" value="Genomic_DNA"/>
</dbReference>
<organism evidence="1 2">
    <name type="scientific">Pseudomonas arsenicoxydans</name>
    <dbReference type="NCBI Taxonomy" id="702115"/>
    <lineage>
        <taxon>Bacteria</taxon>
        <taxon>Pseudomonadati</taxon>
        <taxon>Pseudomonadota</taxon>
        <taxon>Gammaproteobacteria</taxon>
        <taxon>Pseudomonadales</taxon>
        <taxon>Pseudomonadaceae</taxon>
        <taxon>Pseudomonas</taxon>
    </lineage>
</organism>
<gene>
    <name evidence="1" type="ORF">EAH78_18240</name>
</gene>
<evidence type="ECO:0000313" key="2">
    <source>
        <dbReference type="Proteomes" id="UP000317933"/>
    </source>
</evidence>
<proteinExistence type="predicted"/>
<name>A0A502HR98_9PSED</name>
<dbReference type="AlphaFoldDB" id="A0A502HR98"/>
<protein>
    <submittedName>
        <fullName evidence="1">DUF2313 domain-containing protein</fullName>
    </submittedName>
</protein>
<evidence type="ECO:0000313" key="1">
    <source>
        <dbReference type="EMBL" id="TPG76303.1"/>
    </source>
</evidence>
<sequence length="216" mass="24948">MKTTIGYDAENYDAENYSATFELKNENLEMMAALFVDHLPDGLAWDSKRAEGSNTRGLVKAVSAEFVHLFEQIETLSDEINIRKTIVDIGDWETSVGIPSKNSCMDERSLELADRRLEVEARISRRTTVTLAEVNTAAQVRFPYLKVVFRPGVEVEGNLQPPGPERHKIYVRFSDYPWKGFDYRFPFRFGLYRNKTAECFIHGLIQANVYIVFQYW</sequence>
<dbReference type="RefSeq" id="WP_140668742.1">
    <property type="nucleotide sequence ID" value="NZ_RCZE01000008.1"/>
</dbReference>
<accession>A0A502HR98</accession>
<reference evidence="1 2" key="1">
    <citation type="journal article" date="2019" name="Environ. Microbiol.">
        <title>Species interactions and distinct microbial communities in high Arctic permafrost affected cryosols are associated with the CH4 and CO2 gas fluxes.</title>
        <authorList>
            <person name="Altshuler I."/>
            <person name="Hamel J."/>
            <person name="Turney S."/>
            <person name="Magnuson E."/>
            <person name="Levesque R."/>
            <person name="Greer C."/>
            <person name="Whyte L.G."/>
        </authorList>
    </citation>
    <scope>NUCLEOTIDE SEQUENCE [LARGE SCALE GENOMIC DNA]</scope>
    <source>
        <strain evidence="1 2">E3</strain>
    </source>
</reference>
<dbReference type="Proteomes" id="UP000317933">
    <property type="component" value="Unassembled WGS sequence"/>
</dbReference>